<evidence type="ECO:0000256" key="9">
    <source>
        <dbReference type="ARBA" id="ARBA00048798"/>
    </source>
</evidence>
<comment type="catalytic activity">
    <reaction evidence="9">
        <text>L-isoleucine + 2-oxoglutarate = (S)-3-methyl-2-oxopentanoate + L-glutamate</text>
        <dbReference type="Rhea" id="RHEA:24801"/>
        <dbReference type="ChEBI" id="CHEBI:16810"/>
        <dbReference type="ChEBI" id="CHEBI:29985"/>
        <dbReference type="ChEBI" id="CHEBI:35146"/>
        <dbReference type="ChEBI" id="CHEBI:58045"/>
        <dbReference type="EC" id="2.6.1.42"/>
    </reaction>
</comment>
<evidence type="ECO:0000256" key="10">
    <source>
        <dbReference type="ARBA" id="ARBA00049229"/>
    </source>
</evidence>
<sequence>MNFPADLSEKYFCLNGEVLPLEQFSTDLLEGENIIYEVIRVKQSTPIFIEEHLKRFMHSAASMGYNNIRADEVIASIKMLLKSNPVEEKNLRVTYYQKFTTSIESVLLIYFIPSRYPSEVEKQRGVYVETLEAERYNPTIKVENKALRAIANEILTTGQCYEVLLVDHNGNITEGSRSNVFFIINNKVITAPDHLVLGGITRQKVVDICKRNSLQLEFKCLNINEIGNISGCFITGTSPGVLPVSKIDSINLSKIPGIIYQIADEYEKMVNTCQKNWR</sequence>
<comment type="catalytic activity">
    <reaction evidence="10">
        <text>L-leucine + 2-oxoglutarate = 4-methyl-2-oxopentanoate + L-glutamate</text>
        <dbReference type="Rhea" id="RHEA:18321"/>
        <dbReference type="ChEBI" id="CHEBI:16810"/>
        <dbReference type="ChEBI" id="CHEBI:17865"/>
        <dbReference type="ChEBI" id="CHEBI:29985"/>
        <dbReference type="ChEBI" id="CHEBI:57427"/>
        <dbReference type="EC" id="2.6.1.42"/>
    </reaction>
</comment>
<keyword evidence="14" id="KW-1185">Reference proteome</keyword>
<dbReference type="Proteomes" id="UP000500961">
    <property type="component" value="Chromosome"/>
</dbReference>
<evidence type="ECO:0000313" key="14">
    <source>
        <dbReference type="Proteomes" id="UP000500961"/>
    </source>
</evidence>
<comment type="cofactor">
    <cofactor evidence="1 12">
        <name>pyridoxal 5'-phosphate</name>
        <dbReference type="ChEBI" id="CHEBI:597326"/>
    </cofactor>
</comment>
<dbReference type="InterPro" id="IPR001544">
    <property type="entry name" value="Aminotrans_IV"/>
</dbReference>
<comment type="similarity">
    <text evidence="5 11">Belongs to the class-IV pyridoxal-phosphate-dependent aminotransferase family.</text>
</comment>
<dbReference type="KEGG" id="ttz:FHG85_05185"/>
<comment type="pathway">
    <text evidence="4">Amino-acid biosynthesis; L-leucine biosynthesis; L-leucine from 3-methyl-2-oxobutanoate: step 4/4.</text>
</comment>
<gene>
    <name evidence="13" type="ORF">FHG85_05185</name>
</gene>
<accession>A0A7D3XFU7</accession>
<dbReference type="Pfam" id="PF01063">
    <property type="entry name" value="Aminotran_4"/>
    <property type="match status" value="1"/>
</dbReference>
<evidence type="ECO:0000256" key="2">
    <source>
        <dbReference type="ARBA" id="ARBA00004824"/>
    </source>
</evidence>
<evidence type="ECO:0000256" key="8">
    <source>
        <dbReference type="ARBA" id="ARBA00048212"/>
    </source>
</evidence>
<dbReference type="GO" id="GO:0005829">
    <property type="term" value="C:cytosol"/>
    <property type="evidence" value="ECO:0007669"/>
    <property type="project" value="TreeGrafter"/>
</dbReference>
<evidence type="ECO:0000256" key="4">
    <source>
        <dbReference type="ARBA" id="ARBA00005072"/>
    </source>
</evidence>
<evidence type="ECO:0000256" key="5">
    <source>
        <dbReference type="ARBA" id="ARBA00009320"/>
    </source>
</evidence>
<evidence type="ECO:0000256" key="12">
    <source>
        <dbReference type="RuleBase" id="RU004516"/>
    </source>
</evidence>
<dbReference type="GO" id="GO:0046394">
    <property type="term" value="P:carboxylic acid biosynthetic process"/>
    <property type="evidence" value="ECO:0007669"/>
    <property type="project" value="UniProtKB-ARBA"/>
</dbReference>
<evidence type="ECO:0000256" key="1">
    <source>
        <dbReference type="ARBA" id="ARBA00001933"/>
    </source>
</evidence>
<proteinExistence type="inferred from homology"/>
<dbReference type="PANTHER" id="PTHR42743:SF11">
    <property type="entry name" value="AMINODEOXYCHORISMATE LYASE"/>
    <property type="match status" value="1"/>
</dbReference>
<evidence type="ECO:0000256" key="3">
    <source>
        <dbReference type="ARBA" id="ARBA00004931"/>
    </source>
</evidence>
<dbReference type="InterPro" id="IPR036038">
    <property type="entry name" value="Aminotransferase-like"/>
</dbReference>
<dbReference type="InterPro" id="IPR043131">
    <property type="entry name" value="BCAT-like_N"/>
</dbReference>
<evidence type="ECO:0000313" key="13">
    <source>
        <dbReference type="EMBL" id="QKG79677.1"/>
    </source>
</evidence>
<comment type="catalytic activity">
    <reaction evidence="8">
        <text>L-valine + 2-oxoglutarate = 3-methyl-2-oxobutanoate + L-glutamate</text>
        <dbReference type="Rhea" id="RHEA:24813"/>
        <dbReference type="ChEBI" id="CHEBI:11851"/>
        <dbReference type="ChEBI" id="CHEBI:16810"/>
        <dbReference type="ChEBI" id="CHEBI:29985"/>
        <dbReference type="ChEBI" id="CHEBI:57762"/>
        <dbReference type="EC" id="2.6.1.42"/>
    </reaction>
</comment>
<dbReference type="InterPro" id="IPR018300">
    <property type="entry name" value="Aminotrans_IV_CS"/>
</dbReference>
<dbReference type="PANTHER" id="PTHR42743">
    <property type="entry name" value="AMINO-ACID AMINOTRANSFERASE"/>
    <property type="match status" value="1"/>
</dbReference>
<dbReference type="InterPro" id="IPR050571">
    <property type="entry name" value="Class-IV_PLP-Dep_Aminotrnsfr"/>
</dbReference>
<reference evidence="13 14" key="1">
    <citation type="submission" date="2019-07" db="EMBL/GenBank/DDBJ databases">
        <title>Thalassofilum flectens gen. nov., sp. nov., a novel moderate thermophilic anaerobe from a shallow sea hot spring in Kunashir Island (Russia), representing a new family in the order Bacteroidales, and proposal of Thalassofilacea fam. nov.</title>
        <authorList>
            <person name="Kochetkova T.V."/>
            <person name="Podosokorskaya O.A."/>
            <person name="Novikov A."/>
            <person name="Elcheninov A.G."/>
            <person name="Toshchakov S.V."/>
            <person name="Kublanov I.V."/>
        </authorList>
    </citation>
    <scope>NUCLEOTIDE SEQUENCE [LARGE SCALE GENOMIC DNA]</scope>
    <source>
        <strain evidence="13 14">38-H</strain>
    </source>
</reference>
<name>A0A7D3XFU7_9BACT</name>
<dbReference type="GO" id="GO:0004084">
    <property type="term" value="F:branched-chain-amino-acid transaminase activity"/>
    <property type="evidence" value="ECO:0007669"/>
    <property type="project" value="UniProtKB-EC"/>
</dbReference>
<dbReference type="EC" id="2.6.1.42" evidence="6"/>
<keyword evidence="7 12" id="KW-0663">Pyridoxal phosphate</keyword>
<protein>
    <recommendedName>
        <fullName evidence="6">branched-chain-amino-acid transaminase</fullName>
        <ecNumber evidence="6">2.6.1.42</ecNumber>
    </recommendedName>
</protein>
<dbReference type="Gene3D" id="3.30.470.10">
    <property type="match status" value="1"/>
</dbReference>
<dbReference type="Gene3D" id="3.20.10.10">
    <property type="entry name" value="D-amino Acid Aminotransferase, subunit A, domain 2"/>
    <property type="match status" value="1"/>
</dbReference>
<dbReference type="PROSITE" id="PS00770">
    <property type="entry name" value="AA_TRANSFER_CLASS_4"/>
    <property type="match status" value="1"/>
</dbReference>
<dbReference type="InterPro" id="IPR043132">
    <property type="entry name" value="BCAT-like_C"/>
</dbReference>
<evidence type="ECO:0000256" key="6">
    <source>
        <dbReference type="ARBA" id="ARBA00013053"/>
    </source>
</evidence>
<dbReference type="SUPFAM" id="SSF56752">
    <property type="entry name" value="D-aminoacid aminotransferase-like PLP-dependent enzymes"/>
    <property type="match status" value="1"/>
</dbReference>
<organism evidence="13 14">
    <name type="scientific">Tenuifilum thalassicum</name>
    <dbReference type="NCBI Taxonomy" id="2590900"/>
    <lineage>
        <taxon>Bacteria</taxon>
        <taxon>Pseudomonadati</taxon>
        <taxon>Bacteroidota</taxon>
        <taxon>Bacteroidia</taxon>
        <taxon>Bacteroidales</taxon>
        <taxon>Tenuifilaceae</taxon>
        <taxon>Tenuifilum</taxon>
    </lineage>
</organism>
<evidence type="ECO:0000256" key="7">
    <source>
        <dbReference type="ARBA" id="ARBA00022898"/>
    </source>
</evidence>
<dbReference type="EMBL" id="CP041345">
    <property type="protein sequence ID" value="QKG79677.1"/>
    <property type="molecule type" value="Genomic_DNA"/>
</dbReference>
<comment type="pathway">
    <text evidence="3">Amino-acid biosynthesis; L-valine biosynthesis; L-valine from pyruvate: step 4/4.</text>
</comment>
<evidence type="ECO:0000256" key="11">
    <source>
        <dbReference type="RuleBase" id="RU004106"/>
    </source>
</evidence>
<comment type="pathway">
    <text evidence="2">Amino-acid biosynthesis; L-isoleucine biosynthesis; L-isoleucine from 2-oxobutanoate: step 4/4.</text>
</comment>
<dbReference type="AlphaFoldDB" id="A0A7D3XFU7"/>
<dbReference type="RefSeq" id="WP_173073673.1">
    <property type="nucleotide sequence ID" value="NZ_CP041345.1"/>
</dbReference>